<keyword evidence="2" id="KW-1185">Reference proteome</keyword>
<protein>
    <submittedName>
        <fullName evidence="1">Uncharacterized protein</fullName>
    </submittedName>
</protein>
<dbReference type="Proteomes" id="UP001595783">
    <property type="component" value="Unassembled WGS sequence"/>
</dbReference>
<evidence type="ECO:0000313" key="1">
    <source>
        <dbReference type="EMBL" id="MFC3848521.1"/>
    </source>
</evidence>
<name>A0ABV7ZM86_9HELI</name>
<gene>
    <name evidence="1" type="ORF">ACFOPX_08385</name>
</gene>
<evidence type="ECO:0000313" key="2">
    <source>
        <dbReference type="Proteomes" id="UP001595783"/>
    </source>
</evidence>
<comment type="caution">
    <text evidence="1">The sequence shown here is derived from an EMBL/GenBank/DDBJ whole genome shotgun (WGS) entry which is preliminary data.</text>
</comment>
<dbReference type="EMBL" id="JBHRZO010000067">
    <property type="protein sequence ID" value="MFC3848521.1"/>
    <property type="molecule type" value="Genomic_DNA"/>
</dbReference>
<reference evidence="2" key="1">
    <citation type="journal article" date="2019" name="Int. J. Syst. Evol. Microbiol.">
        <title>The Global Catalogue of Microorganisms (GCM) 10K type strain sequencing project: providing services to taxonomists for standard genome sequencing and annotation.</title>
        <authorList>
            <consortium name="The Broad Institute Genomics Platform"/>
            <consortium name="The Broad Institute Genome Sequencing Center for Infectious Disease"/>
            <person name="Wu L."/>
            <person name="Ma J."/>
        </authorList>
    </citation>
    <scope>NUCLEOTIDE SEQUENCE [LARGE SCALE GENOMIC DNA]</scope>
    <source>
        <strain evidence="2">CCUG 53816</strain>
    </source>
</reference>
<accession>A0ABV7ZM86</accession>
<proteinExistence type="predicted"/>
<organism evidence="1 2">
    <name type="scientific">Helicobacter baculiformis</name>
    <dbReference type="NCBI Taxonomy" id="427351"/>
    <lineage>
        <taxon>Bacteria</taxon>
        <taxon>Pseudomonadati</taxon>
        <taxon>Campylobacterota</taxon>
        <taxon>Epsilonproteobacteria</taxon>
        <taxon>Campylobacterales</taxon>
        <taxon>Helicobacteraceae</taxon>
        <taxon>Helicobacter</taxon>
    </lineage>
</organism>
<sequence>MTFLLVLTLLFLGIFALLHGCSDKFHEMRKSQCACVILGLGSVDA</sequence>
<dbReference type="RefSeq" id="WP_199767680.1">
    <property type="nucleotide sequence ID" value="NZ_FZMF01000072.1"/>
</dbReference>